<dbReference type="AlphaFoldDB" id="A0A317QJK6"/>
<evidence type="ECO:0000313" key="2">
    <source>
        <dbReference type="Proteomes" id="UP000246661"/>
    </source>
</evidence>
<organism evidence="1 2">
    <name type="scientific">Geodermatophilus normandii</name>
    <dbReference type="NCBI Taxonomy" id="1137989"/>
    <lineage>
        <taxon>Bacteria</taxon>
        <taxon>Bacillati</taxon>
        <taxon>Actinomycetota</taxon>
        <taxon>Actinomycetes</taxon>
        <taxon>Geodermatophilales</taxon>
        <taxon>Geodermatophilaceae</taxon>
        <taxon>Geodermatophilus</taxon>
    </lineage>
</organism>
<reference evidence="2" key="1">
    <citation type="submission" date="2018-05" db="EMBL/GenBank/DDBJ databases">
        <authorList>
            <person name="Klenk H.-P."/>
            <person name="Huntemann M."/>
            <person name="Clum A."/>
            <person name="Pillay M."/>
            <person name="Palaniappan K."/>
            <person name="Varghese N."/>
            <person name="Mikhailova N."/>
            <person name="Stamatis D."/>
            <person name="Reddy T."/>
            <person name="Daum C."/>
            <person name="Shapiro N."/>
            <person name="Ivanova N."/>
            <person name="Kyrpides N."/>
            <person name="Woyke T."/>
        </authorList>
    </citation>
    <scope>NUCLEOTIDE SEQUENCE [LARGE SCALE GENOMIC DNA]</scope>
    <source>
        <strain evidence="2">DSM 45417</strain>
    </source>
</reference>
<gene>
    <name evidence="1" type="ORF">JD79_03065</name>
</gene>
<proteinExistence type="predicted"/>
<dbReference type="Proteomes" id="UP000246661">
    <property type="component" value="Unassembled WGS sequence"/>
</dbReference>
<comment type="caution">
    <text evidence="1">The sequence shown here is derived from an EMBL/GenBank/DDBJ whole genome shotgun (WGS) entry which is preliminary data.</text>
</comment>
<keyword evidence="2" id="KW-1185">Reference proteome</keyword>
<accession>A0A317QJK6</accession>
<sequence length="291" mass="30141">MAVFGGTGFGGAGFGGAGFEADWFGLLGREVLRERRAALIAEACAWSVGLSDRPHHLRRRGRLVATGSTIGDRAATGQALSGEEDGRIELGDARPGSFQDALNAVDADGTVFADRFDREVVEPFVHETCLLAAERARRTRPGQWAELLDDLGEDPDDAEPADVVRAGEWEGPLRLEAEHLVLAALGGTPLLEVESEGLPLSLVRAAEAATRAAAAPALAEPEPDEGLAGALFLALAAVREADLPSPVPPADARALVAALLGQGLEPAEVAGVLPHLPLAPGTADRVAALLS</sequence>
<evidence type="ECO:0000313" key="1">
    <source>
        <dbReference type="EMBL" id="PWW23888.1"/>
    </source>
</evidence>
<name>A0A317QJK6_9ACTN</name>
<dbReference type="EMBL" id="QGTX01000001">
    <property type="protein sequence ID" value="PWW23888.1"/>
    <property type="molecule type" value="Genomic_DNA"/>
</dbReference>
<protein>
    <submittedName>
        <fullName evidence="1">Uncharacterized protein</fullName>
    </submittedName>
</protein>